<proteinExistence type="predicted"/>
<dbReference type="InterPro" id="IPR003965">
    <property type="entry name" value="Fatty_acid_synthase"/>
</dbReference>
<sequence length="127" mass="14260">MIEKTLSKEPIKPIDLVKYAGASGDFNPVHTVPEEALKMGHPSVIAHGMYVMGLVSQAIDKWFSYGKMNSFQVRFMAPIYPGDLLTIKGYLNDESVNHNLMKGEVEVVDGNNKIKLKGSFELFDKRR</sequence>
<evidence type="ECO:0000313" key="2">
    <source>
        <dbReference type="EMBL" id="MFD1039821.1"/>
    </source>
</evidence>
<evidence type="ECO:0000313" key="3">
    <source>
        <dbReference type="Proteomes" id="UP001597040"/>
    </source>
</evidence>
<dbReference type="EMBL" id="JBHTKJ010000047">
    <property type="protein sequence ID" value="MFD1039821.1"/>
    <property type="molecule type" value="Genomic_DNA"/>
</dbReference>
<dbReference type="Gene3D" id="3.10.129.10">
    <property type="entry name" value="Hotdog Thioesterase"/>
    <property type="match status" value="1"/>
</dbReference>
<comment type="caution">
    <text evidence="2">The sequence shown here is derived from an EMBL/GenBank/DDBJ whole genome shotgun (WGS) entry which is preliminary data.</text>
</comment>
<dbReference type="PANTHER" id="PTHR43841:SF3">
    <property type="entry name" value="(3R)-HYDROXYACYL-ACP DEHYDRATASE SUBUNIT HADB"/>
    <property type="match status" value="1"/>
</dbReference>
<dbReference type="InterPro" id="IPR029069">
    <property type="entry name" value="HotDog_dom_sf"/>
</dbReference>
<accession>A0ABW3LR31</accession>
<dbReference type="PANTHER" id="PTHR43841">
    <property type="entry name" value="3-HYDROXYACYL-THIOESTER DEHYDRATASE HTDX-RELATED"/>
    <property type="match status" value="1"/>
</dbReference>
<gene>
    <name evidence="2" type="ORF">ACFQ3N_15655</name>
</gene>
<organism evidence="2 3">
    <name type="scientific">Virgibacillus byunsanensis</name>
    <dbReference type="NCBI Taxonomy" id="570945"/>
    <lineage>
        <taxon>Bacteria</taxon>
        <taxon>Bacillati</taxon>
        <taxon>Bacillota</taxon>
        <taxon>Bacilli</taxon>
        <taxon>Bacillales</taxon>
        <taxon>Bacillaceae</taxon>
        <taxon>Virgibacillus</taxon>
    </lineage>
</organism>
<dbReference type="Proteomes" id="UP001597040">
    <property type="component" value="Unassembled WGS sequence"/>
</dbReference>
<reference evidence="3" key="1">
    <citation type="journal article" date="2019" name="Int. J. Syst. Evol. Microbiol.">
        <title>The Global Catalogue of Microorganisms (GCM) 10K type strain sequencing project: providing services to taxonomists for standard genome sequencing and annotation.</title>
        <authorList>
            <consortium name="The Broad Institute Genomics Platform"/>
            <consortium name="The Broad Institute Genome Sequencing Center for Infectious Disease"/>
            <person name="Wu L."/>
            <person name="Ma J."/>
        </authorList>
    </citation>
    <scope>NUCLEOTIDE SEQUENCE [LARGE SCALE GENOMIC DNA]</scope>
    <source>
        <strain evidence="3">CCUG 56754</strain>
    </source>
</reference>
<evidence type="ECO:0000259" key="1">
    <source>
        <dbReference type="Pfam" id="PF01575"/>
    </source>
</evidence>
<dbReference type="PRINTS" id="PR01483">
    <property type="entry name" value="FASYNTHASE"/>
</dbReference>
<dbReference type="RefSeq" id="WP_390363477.1">
    <property type="nucleotide sequence ID" value="NZ_JBHTKJ010000047.1"/>
</dbReference>
<dbReference type="InterPro" id="IPR002539">
    <property type="entry name" value="MaoC-like_dom"/>
</dbReference>
<protein>
    <submittedName>
        <fullName evidence="2">MaoC/PaaZ C-terminal domain-containing protein</fullName>
    </submittedName>
</protein>
<dbReference type="SUPFAM" id="SSF54637">
    <property type="entry name" value="Thioesterase/thiol ester dehydrase-isomerase"/>
    <property type="match status" value="1"/>
</dbReference>
<name>A0ABW3LR31_9BACI</name>
<feature type="domain" description="MaoC-like" evidence="1">
    <location>
        <begin position="8"/>
        <end position="106"/>
    </location>
</feature>
<dbReference type="Pfam" id="PF01575">
    <property type="entry name" value="MaoC_dehydratas"/>
    <property type="match status" value="1"/>
</dbReference>
<keyword evidence="3" id="KW-1185">Reference proteome</keyword>